<evidence type="ECO:0000256" key="1">
    <source>
        <dbReference type="SAM" id="Phobius"/>
    </source>
</evidence>
<keyword evidence="1" id="KW-0472">Membrane</keyword>
<reference evidence="2 3" key="1">
    <citation type="submission" date="2019-12" db="EMBL/GenBank/DDBJ databases">
        <authorList>
            <person name="Zhang Y.-J."/>
        </authorList>
    </citation>
    <scope>NUCLEOTIDE SEQUENCE [LARGE SCALE GENOMIC DNA]</scope>
    <source>
        <strain evidence="2 3">H18S-6</strain>
    </source>
</reference>
<protein>
    <submittedName>
        <fullName evidence="2">DUF2244 domain-containing protein</fullName>
    </submittedName>
</protein>
<evidence type="ECO:0000313" key="3">
    <source>
        <dbReference type="Proteomes" id="UP000441586"/>
    </source>
</evidence>
<sequence>MPYTWITPATDDDGELHLWPHQSLPVTGYVNILAMAAVLISVPLLLVLGSVILWGVLPFLLAALFGLKWALDHNRRDQQILEILTLDSETARLIRNSPRQEEQSWNCNRYWTSVRLHKEGGPVPNYVTLRGNGREVEIGAFLSENERKSLYQELATSLPANGPPPATPSNEL</sequence>
<comment type="caution">
    <text evidence="2">The sequence shown here is derived from an EMBL/GenBank/DDBJ whole genome shotgun (WGS) entry which is preliminary data.</text>
</comment>
<keyword evidence="1" id="KW-1133">Transmembrane helix</keyword>
<gene>
    <name evidence="2" type="ORF">GP644_10775</name>
</gene>
<organism evidence="2 3">
    <name type="scientific">Parasedimentitalea maritima</name>
    <dbReference type="NCBI Taxonomy" id="2578117"/>
    <lineage>
        <taxon>Bacteria</taxon>
        <taxon>Pseudomonadati</taxon>
        <taxon>Pseudomonadota</taxon>
        <taxon>Alphaproteobacteria</taxon>
        <taxon>Rhodobacterales</taxon>
        <taxon>Paracoccaceae</taxon>
        <taxon>Parasedimentitalea</taxon>
    </lineage>
</organism>
<feature type="transmembrane region" description="Helical" evidence="1">
    <location>
        <begin position="52"/>
        <end position="71"/>
    </location>
</feature>
<dbReference type="InterPro" id="IPR019253">
    <property type="entry name" value="DUF2244_TM"/>
</dbReference>
<dbReference type="Pfam" id="PF10003">
    <property type="entry name" value="DUF2244"/>
    <property type="match status" value="1"/>
</dbReference>
<accession>A0A6A4RCB7</accession>
<evidence type="ECO:0000313" key="2">
    <source>
        <dbReference type="EMBL" id="KAE9630205.1"/>
    </source>
</evidence>
<keyword evidence="1" id="KW-0812">Transmembrane</keyword>
<name>A0A6A4RCB7_9RHOB</name>
<proteinExistence type="predicted"/>
<dbReference type="Proteomes" id="UP000441586">
    <property type="component" value="Unassembled WGS sequence"/>
</dbReference>
<dbReference type="AlphaFoldDB" id="A0A6A4RCB7"/>
<dbReference type="RefSeq" id="WP_158979509.1">
    <property type="nucleotide sequence ID" value="NZ_WSFO01000005.1"/>
</dbReference>
<dbReference type="EMBL" id="WSFO01000005">
    <property type="protein sequence ID" value="KAE9630205.1"/>
    <property type="molecule type" value="Genomic_DNA"/>
</dbReference>